<dbReference type="EMBL" id="BMJH01000001">
    <property type="protein sequence ID" value="GGC55708.1"/>
    <property type="molecule type" value="Genomic_DNA"/>
</dbReference>
<protein>
    <submittedName>
        <fullName evidence="1">Uncharacterized protein</fullName>
    </submittedName>
</protein>
<comment type="caution">
    <text evidence="1">The sequence shown here is derived from an EMBL/GenBank/DDBJ whole genome shotgun (WGS) entry which is preliminary data.</text>
</comment>
<dbReference type="Proteomes" id="UP000641514">
    <property type="component" value="Unassembled WGS sequence"/>
</dbReference>
<gene>
    <name evidence="1" type="ORF">GCM10011410_05120</name>
</gene>
<name>A0A916U243_9ACTN</name>
<evidence type="ECO:0000313" key="1">
    <source>
        <dbReference type="EMBL" id="GGC55708.1"/>
    </source>
</evidence>
<sequence length="218" mass="23473">MMENQGMQRADIVATLQTAACCATDFDRHRLSNLHDVLPRLTIAYLHKPTLGLLAAINWIVVCFAAARDFVEHGRVRPAMLRMIAQVGANRPSDGAIGTLFQSSQEPAALDLLVPAMLGASERTLDLVAARRIKDKPLNPLALAAMLSSGIAADWIETMIGSDEDANEILRDEGVLVADPRDALGLIATLVLSCGNDGPTDHLPHELFQKLTTGFLVS</sequence>
<reference evidence="1" key="1">
    <citation type="journal article" date="2014" name="Int. J. Syst. Evol. Microbiol.">
        <title>Complete genome sequence of Corynebacterium casei LMG S-19264T (=DSM 44701T), isolated from a smear-ripened cheese.</title>
        <authorList>
            <consortium name="US DOE Joint Genome Institute (JGI-PGF)"/>
            <person name="Walter F."/>
            <person name="Albersmeier A."/>
            <person name="Kalinowski J."/>
            <person name="Ruckert C."/>
        </authorList>
    </citation>
    <scope>NUCLEOTIDE SEQUENCE</scope>
    <source>
        <strain evidence="1">CGMCC 1.15478</strain>
    </source>
</reference>
<dbReference type="AlphaFoldDB" id="A0A916U243"/>
<proteinExistence type="predicted"/>
<keyword evidence="2" id="KW-1185">Reference proteome</keyword>
<organism evidence="1 2">
    <name type="scientific">Hoyosella rhizosphaerae</name>
    <dbReference type="NCBI Taxonomy" id="1755582"/>
    <lineage>
        <taxon>Bacteria</taxon>
        <taxon>Bacillati</taxon>
        <taxon>Actinomycetota</taxon>
        <taxon>Actinomycetes</taxon>
        <taxon>Mycobacteriales</taxon>
        <taxon>Hoyosellaceae</taxon>
        <taxon>Hoyosella</taxon>
    </lineage>
</organism>
<evidence type="ECO:0000313" key="2">
    <source>
        <dbReference type="Proteomes" id="UP000641514"/>
    </source>
</evidence>
<accession>A0A916U243</accession>
<reference evidence="1" key="2">
    <citation type="submission" date="2020-09" db="EMBL/GenBank/DDBJ databases">
        <authorList>
            <person name="Sun Q."/>
            <person name="Zhou Y."/>
        </authorList>
    </citation>
    <scope>NUCLEOTIDE SEQUENCE</scope>
    <source>
        <strain evidence="1">CGMCC 1.15478</strain>
    </source>
</reference>